<organism evidence="4 5">
    <name type="scientific">Petromyces alliaceus</name>
    <name type="common">Aspergillus alliaceus</name>
    <dbReference type="NCBI Taxonomy" id="209559"/>
    <lineage>
        <taxon>Eukaryota</taxon>
        <taxon>Fungi</taxon>
        <taxon>Dikarya</taxon>
        <taxon>Ascomycota</taxon>
        <taxon>Pezizomycotina</taxon>
        <taxon>Eurotiomycetes</taxon>
        <taxon>Eurotiomycetidae</taxon>
        <taxon>Eurotiales</taxon>
        <taxon>Aspergillaceae</taxon>
        <taxon>Aspergillus</taxon>
        <taxon>Aspergillus subgen. Circumdati</taxon>
    </lineage>
</organism>
<dbReference type="GO" id="GO:0050660">
    <property type="term" value="F:flavin adenine dinucleotide binding"/>
    <property type="evidence" value="ECO:0007669"/>
    <property type="project" value="InterPro"/>
</dbReference>
<keyword evidence="1" id="KW-0560">Oxidoreductase</keyword>
<dbReference type="GO" id="GO:0016020">
    <property type="term" value="C:membrane"/>
    <property type="evidence" value="ECO:0007669"/>
    <property type="project" value="InterPro"/>
</dbReference>
<dbReference type="Gene3D" id="3.30.465.10">
    <property type="match status" value="1"/>
</dbReference>
<feature type="domain" description="D-arabinono-1,4-lactone oxidase C-terminal" evidence="3">
    <location>
        <begin position="351"/>
        <end position="595"/>
    </location>
</feature>
<gene>
    <name evidence="4" type="ORF">ETB97_012059</name>
</gene>
<dbReference type="EMBL" id="SPNV01000080">
    <property type="protein sequence ID" value="KAF5862162.1"/>
    <property type="molecule type" value="Genomic_DNA"/>
</dbReference>
<dbReference type="InterPro" id="IPR007173">
    <property type="entry name" value="ALO_C"/>
</dbReference>
<name>A0A8H6A5S4_PETAA</name>
<comment type="caution">
    <text evidence="4">The sequence shown here is derived from an EMBL/GenBank/DDBJ whole genome shotgun (WGS) entry which is preliminary data.</text>
</comment>
<dbReference type="PANTHER" id="PTHR43762:SF1">
    <property type="entry name" value="D-ARABINONO-1,4-LACTONE OXIDASE"/>
    <property type="match status" value="1"/>
</dbReference>
<reference evidence="4 5" key="1">
    <citation type="submission" date="2019-04" db="EMBL/GenBank/DDBJ databases">
        <title>Aspergillus burnettii sp. nov., novel species from soil in southeast Queensland.</title>
        <authorList>
            <person name="Gilchrist C.L.M."/>
            <person name="Pitt J.I."/>
            <person name="Lange L."/>
            <person name="Lacey H.J."/>
            <person name="Vuong D."/>
            <person name="Midgley D.J."/>
            <person name="Greenfield P."/>
            <person name="Bradbury M."/>
            <person name="Lacey E."/>
            <person name="Busk P.K."/>
            <person name="Pilgaard B."/>
            <person name="Chooi Y.H."/>
            <person name="Piggott A.M."/>
        </authorList>
    </citation>
    <scope>NUCLEOTIDE SEQUENCE [LARGE SCALE GENOMIC DNA]</scope>
    <source>
        <strain evidence="4 5">FRR 5400</strain>
    </source>
</reference>
<protein>
    <recommendedName>
        <fullName evidence="3">D-arabinono-1,4-lactone oxidase C-terminal domain-containing protein</fullName>
    </recommendedName>
</protein>
<feature type="region of interest" description="Disordered" evidence="2">
    <location>
        <begin position="1"/>
        <end position="20"/>
    </location>
</feature>
<dbReference type="InterPro" id="IPR010031">
    <property type="entry name" value="FAD_lactone_oxidase-like"/>
</dbReference>
<dbReference type="InterPro" id="IPR036318">
    <property type="entry name" value="FAD-bd_PCMH-like_sf"/>
</dbReference>
<dbReference type="Proteomes" id="UP000541154">
    <property type="component" value="Unassembled WGS sequence"/>
</dbReference>
<dbReference type="GO" id="GO:0003885">
    <property type="term" value="F:D-arabinono-1,4-lactone oxidase activity"/>
    <property type="evidence" value="ECO:0007669"/>
    <property type="project" value="InterPro"/>
</dbReference>
<evidence type="ECO:0000256" key="1">
    <source>
        <dbReference type="ARBA" id="ARBA00023002"/>
    </source>
</evidence>
<evidence type="ECO:0000256" key="2">
    <source>
        <dbReference type="SAM" id="MobiDB-lite"/>
    </source>
</evidence>
<evidence type="ECO:0000313" key="5">
    <source>
        <dbReference type="Proteomes" id="UP000541154"/>
    </source>
</evidence>
<dbReference type="InterPro" id="IPR016169">
    <property type="entry name" value="FAD-bd_PCMH_sub2"/>
</dbReference>
<dbReference type="SUPFAM" id="SSF56176">
    <property type="entry name" value="FAD-binding/transporter-associated domain-like"/>
    <property type="match status" value="1"/>
</dbReference>
<accession>A0A8H6A5S4</accession>
<dbReference type="PANTHER" id="PTHR43762">
    <property type="entry name" value="L-GULONOLACTONE OXIDASE"/>
    <property type="match status" value="1"/>
</dbReference>
<evidence type="ECO:0000313" key="4">
    <source>
        <dbReference type="EMBL" id="KAF5862162.1"/>
    </source>
</evidence>
<dbReference type="AlphaFoldDB" id="A0A8H6A5S4"/>
<evidence type="ECO:0000259" key="3">
    <source>
        <dbReference type="Pfam" id="PF04030"/>
    </source>
</evidence>
<keyword evidence="5" id="KW-1185">Reference proteome</keyword>
<proteinExistence type="predicted"/>
<dbReference type="GO" id="GO:0005739">
    <property type="term" value="C:mitochondrion"/>
    <property type="evidence" value="ECO:0007669"/>
    <property type="project" value="TreeGrafter"/>
</dbReference>
<sequence>MGPSLPPGDNHTSAKNKIGEVLTAPPVQRRVDLFRKLIKDLSEDPVGDPNIPNVLFETNWADDGVVRDEDFTRQILQSFKTAHVAEWNRLLQSCTSNQCELLQKFTDNGKLEDIARDVDFDVIRGSRRELQDMESAGQVQLPPPHGAERRRRNWLDSFKGTLSKLSFLCCYLRRATIIPNVEALTPVCPALFQGKSTKLNSITEIGPLKEDPTKSLVRVGCATTNEQFRSWCIASKRLTLPLNVIMVEITFGGSNAPICHGAGIKHQTLSDLVYAIEYVDANAKVQKITRSDGDFLSAASGCFGLIGVVTHITLIVDQMTYAIMRPKKLPVIDAIPPPERLRSRVPPALYQDRTPEAIQRAQEEFERRAAHDYYTEWFWFPYADEVWVNTWSTTTDSSDVKEYPSKIEIATQWLQAIAMEAAQDLARDTMTEDLLPMLRTSLVSRLAMASLPAEEEIKTWLPDALHFRRAIQNTRVRDLEVEIPLPPGPDDANKPDFSIIQHAWWEAIIKAYEHTKNCPMRMPLEMRIMGDSNVVMAPQCGNKLGTCAIEVLTLQSVAQFWDGFAQEVLDEWMKLRQWKGQELNIRPHWAKEWQQFTVGGKPFQDYLKNECYRDAIPKFNGILDRIGKQQHWERSDLKRMFSNLLFDDLVFDDIH</sequence>
<dbReference type="Gene3D" id="3.30.70.2520">
    <property type="match status" value="1"/>
</dbReference>
<dbReference type="Pfam" id="PF04030">
    <property type="entry name" value="ALO"/>
    <property type="match status" value="1"/>
</dbReference>